<protein>
    <submittedName>
        <fullName evidence="1">IS3 family transposase</fullName>
    </submittedName>
</protein>
<evidence type="ECO:0000313" key="2">
    <source>
        <dbReference type="Proteomes" id="UP000826212"/>
    </source>
</evidence>
<organism evidence="1 2">
    <name type="scientific">Halosquirtibacter laminarini</name>
    <dbReference type="NCBI Taxonomy" id="3374600"/>
    <lineage>
        <taxon>Bacteria</taxon>
        <taxon>Pseudomonadati</taxon>
        <taxon>Bacteroidota</taxon>
        <taxon>Bacteroidia</taxon>
        <taxon>Marinilabiliales</taxon>
        <taxon>Prolixibacteraceae</taxon>
        <taxon>Halosquirtibacter</taxon>
    </lineage>
</organism>
<proteinExistence type="predicted"/>
<evidence type="ECO:0000313" key="1">
    <source>
        <dbReference type="EMBL" id="QZE13386.1"/>
    </source>
</evidence>
<keyword evidence="2" id="KW-1185">Reference proteome</keyword>
<dbReference type="EMBL" id="CP081303">
    <property type="protein sequence ID" value="QZE13386.1"/>
    <property type="molecule type" value="Genomic_DNA"/>
</dbReference>
<sequence length="51" mass="6375">MIDHRHYRSIFQAKTEIFHFIEVWYNKKRIHSKLGYRSPLEFMELYNQCVA</sequence>
<name>A0AC61ND37_9BACT</name>
<reference evidence="1" key="1">
    <citation type="submission" date="2021-08" db="EMBL/GenBank/DDBJ databases">
        <title>Novel anaerobic bacterium isolated from sea squirt in East Sea, Republic of Korea.</title>
        <authorList>
            <person name="Nguyen T.H."/>
            <person name="Li Z."/>
            <person name="Lee Y.-J."/>
            <person name="Ko J."/>
            <person name="Kim S.-G."/>
        </authorList>
    </citation>
    <scope>NUCLEOTIDE SEQUENCE</scope>
    <source>
        <strain evidence="1">KCTC 25031</strain>
    </source>
</reference>
<dbReference type="Proteomes" id="UP000826212">
    <property type="component" value="Chromosome"/>
</dbReference>
<accession>A0AC61ND37</accession>
<gene>
    <name evidence="1" type="ORF">K4L44_12415</name>
</gene>